<protein>
    <submittedName>
        <fullName evidence="2">Uncharacterized protein</fullName>
    </submittedName>
</protein>
<dbReference type="EMBL" id="JADOUF010000001">
    <property type="protein sequence ID" value="MBG6133965.1"/>
    <property type="molecule type" value="Genomic_DNA"/>
</dbReference>
<evidence type="ECO:0000313" key="2">
    <source>
        <dbReference type="EMBL" id="MBG6133965.1"/>
    </source>
</evidence>
<feature type="region of interest" description="Disordered" evidence="1">
    <location>
        <begin position="148"/>
        <end position="178"/>
    </location>
</feature>
<dbReference type="AlphaFoldDB" id="A0A8J7KDE9"/>
<evidence type="ECO:0000256" key="1">
    <source>
        <dbReference type="SAM" id="MobiDB-lite"/>
    </source>
</evidence>
<organism evidence="2 3">
    <name type="scientific">Longispora fulva</name>
    <dbReference type="NCBI Taxonomy" id="619741"/>
    <lineage>
        <taxon>Bacteria</taxon>
        <taxon>Bacillati</taxon>
        <taxon>Actinomycetota</taxon>
        <taxon>Actinomycetes</taxon>
        <taxon>Micromonosporales</taxon>
        <taxon>Micromonosporaceae</taxon>
        <taxon>Longispora</taxon>
    </lineage>
</organism>
<accession>A0A8J7KDE9</accession>
<name>A0A8J7KDE9_9ACTN</name>
<proteinExistence type="predicted"/>
<comment type="caution">
    <text evidence="2">The sequence shown here is derived from an EMBL/GenBank/DDBJ whole genome shotgun (WGS) entry which is preliminary data.</text>
</comment>
<gene>
    <name evidence="2" type="ORF">IW245_000159</name>
</gene>
<feature type="region of interest" description="Disordered" evidence="1">
    <location>
        <begin position="288"/>
        <end position="344"/>
    </location>
</feature>
<dbReference type="RefSeq" id="WP_197001260.1">
    <property type="nucleotide sequence ID" value="NZ_BONS01000041.1"/>
</dbReference>
<evidence type="ECO:0000313" key="3">
    <source>
        <dbReference type="Proteomes" id="UP000622552"/>
    </source>
</evidence>
<reference evidence="2" key="1">
    <citation type="submission" date="2020-11" db="EMBL/GenBank/DDBJ databases">
        <title>Sequencing the genomes of 1000 actinobacteria strains.</title>
        <authorList>
            <person name="Klenk H.-P."/>
        </authorList>
    </citation>
    <scope>NUCLEOTIDE SEQUENCE</scope>
    <source>
        <strain evidence="2">DSM 45356</strain>
    </source>
</reference>
<sequence>MSGARWFRDRFRDAVWECETLTADHKAVAETYARHARDGRGDKSAWADLAWLTYDRLQAGAGIRRRSNVKKILDDLEGAGWLVVVQRVHRRPTVYRLAIPQPPATTPEPVPAGGGSTASGVVGAVGGTTVVPPGRTTVVPAVVASRDHGSHTLTGRGGVGSADVGTPPSEELPSISSPSGAIRAADLRRVTAATGADEHQAAAIIAKIQADNHITRSLTGYLHAITDADLRHHHAALHHQPDHAAAEDTAAFEQRRRTAPACVHDHPAGALIHPTTRRALCPLCHRGRPPITPNRGKPGQSLSTDPGVRRELPDRRVGAPGKPGAWDAGGTAAREASVGRRWLR</sequence>
<dbReference type="Proteomes" id="UP000622552">
    <property type="component" value="Unassembled WGS sequence"/>
</dbReference>
<feature type="compositionally biased region" description="Low complexity" evidence="1">
    <location>
        <begin position="167"/>
        <end position="178"/>
    </location>
</feature>
<feature type="compositionally biased region" description="Basic and acidic residues" evidence="1">
    <location>
        <begin position="307"/>
        <end position="317"/>
    </location>
</feature>
<keyword evidence="3" id="KW-1185">Reference proteome</keyword>